<evidence type="ECO:0000259" key="2">
    <source>
        <dbReference type="Pfam" id="PF05368"/>
    </source>
</evidence>
<reference evidence="3" key="2">
    <citation type="submission" date="2022-03" db="EMBL/GenBank/DDBJ databases">
        <title>Draft title - Genomic analysis of global carrot germplasm unveils the trajectory of domestication and the origin of high carotenoid orange carrot.</title>
        <authorList>
            <person name="Iorizzo M."/>
            <person name="Ellison S."/>
            <person name="Senalik D."/>
            <person name="Macko-Podgorni A."/>
            <person name="Grzebelus D."/>
            <person name="Bostan H."/>
            <person name="Rolling W."/>
            <person name="Curaba J."/>
            <person name="Simon P."/>
        </authorList>
    </citation>
    <scope>NUCLEOTIDE SEQUENCE</scope>
    <source>
        <tissue evidence="3">Leaf</tissue>
    </source>
</reference>
<keyword evidence="4" id="KW-1185">Reference proteome</keyword>
<evidence type="ECO:0000256" key="1">
    <source>
        <dbReference type="SAM" id="MobiDB-lite"/>
    </source>
</evidence>
<dbReference type="PANTHER" id="PTHR43349">
    <property type="entry name" value="PINORESINOL REDUCTASE-RELATED"/>
    <property type="match status" value="1"/>
</dbReference>
<feature type="compositionally biased region" description="Basic and acidic residues" evidence="1">
    <location>
        <begin position="126"/>
        <end position="135"/>
    </location>
</feature>
<evidence type="ECO:0000313" key="3">
    <source>
        <dbReference type="EMBL" id="WOG94547.1"/>
    </source>
</evidence>
<dbReference type="InterPro" id="IPR008030">
    <property type="entry name" value="NmrA-like"/>
</dbReference>
<dbReference type="Proteomes" id="UP000077755">
    <property type="component" value="Chromosome 3"/>
</dbReference>
<dbReference type="InterPro" id="IPR036291">
    <property type="entry name" value="NAD(P)-bd_dom_sf"/>
</dbReference>
<proteinExistence type="predicted"/>
<dbReference type="InterPro" id="IPR050608">
    <property type="entry name" value="NmrA-type/Isoflavone_red_sf"/>
</dbReference>
<dbReference type="Pfam" id="PF05368">
    <property type="entry name" value="NmrA"/>
    <property type="match status" value="1"/>
</dbReference>
<organism evidence="3 4">
    <name type="scientific">Daucus carota subsp. sativus</name>
    <name type="common">Carrot</name>
    <dbReference type="NCBI Taxonomy" id="79200"/>
    <lineage>
        <taxon>Eukaryota</taxon>
        <taxon>Viridiplantae</taxon>
        <taxon>Streptophyta</taxon>
        <taxon>Embryophyta</taxon>
        <taxon>Tracheophyta</taxon>
        <taxon>Spermatophyta</taxon>
        <taxon>Magnoliopsida</taxon>
        <taxon>eudicotyledons</taxon>
        <taxon>Gunneridae</taxon>
        <taxon>Pentapetalae</taxon>
        <taxon>asterids</taxon>
        <taxon>campanulids</taxon>
        <taxon>Apiales</taxon>
        <taxon>Apiaceae</taxon>
        <taxon>Apioideae</taxon>
        <taxon>Scandiceae</taxon>
        <taxon>Daucinae</taxon>
        <taxon>Daucus</taxon>
        <taxon>Daucus sect. Daucus</taxon>
    </lineage>
</organism>
<dbReference type="Gramene" id="KZN03464">
    <property type="protein sequence ID" value="KZN03464"/>
    <property type="gene ID" value="DCAR_012220"/>
</dbReference>
<dbReference type="EMBL" id="CP093345">
    <property type="protein sequence ID" value="WOG94547.1"/>
    <property type="molecule type" value="Genomic_DNA"/>
</dbReference>
<accession>A0A166C978</accession>
<name>A0A166C978_DAUCS</name>
<feature type="region of interest" description="Disordered" evidence="1">
    <location>
        <begin position="101"/>
        <end position="135"/>
    </location>
</feature>
<feature type="domain" description="NmrA-like" evidence="2">
    <location>
        <begin position="6"/>
        <end position="115"/>
    </location>
</feature>
<dbReference type="SUPFAM" id="SSF51735">
    <property type="entry name" value="NAD(P)-binding Rossmann-fold domains"/>
    <property type="match status" value="1"/>
</dbReference>
<gene>
    <name evidence="3" type="ORF">DCAR_0313843</name>
</gene>
<reference evidence="3" key="1">
    <citation type="journal article" date="2016" name="Nat. Genet.">
        <title>A high-quality carrot genome assembly provides new insights into carotenoid accumulation and asterid genome evolution.</title>
        <authorList>
            <person name="Iorizzo M."/>
            <person name="Ellison S."/>
            <person name="Senalik D."/>
            <person name="Zeng P."/>
            <person name="Satapoomin P."/>
            <person name="Huang J."/>
            <person name="Bowman M."/>
            <person name="Iovene M."/>
            <person name="Sanseverino W."/>
            <person name="Cavagnaro P."/>
            <person name="Yildiz M."/>
            <person name="Macko-Podgorni A."/>
            <person name="Moranska E."/>
            <person name="Grzebelus E."/>
            <person name="Grzebelus D."/>
            <person name="Ashrafi H."/>
            <person name="Zheng Z."/>
            <person name="Cheng S."/>
            <person name="Spooner D."/>
            <person name="Van Deynze A."/>
            <person name="Simon P."/>
        </authorList>
    </citation>
    <scope>NUCLEOTIDE SEQUENCE</scope>
    <source>
        <tissue evidence="3">Leaf</tissue>
    </source>
</reference>
<sequence>MGDVEKKSKILIFGGTGYYGTYQVKACVAAGHPTYVYVRPLKPSCNPSKLDIRREFKSLRVTIFEGELDEHEVIVMLGMPPIMMKQLKIITAMKEAGNVKRSSPSEFENEYDRTSPLPRYVSSMLGREEDNQKGD</sequence>
<evidence type="ECO:0000313" key="4">
    <source>
        <dbReference type="Proteomes" id="UP000077755"/>
    </source>
</evidence>
<protein>
    <recommendedName>
        <fullName evidence="2">NmrA-like domain-containing protein</fullName>
    </recommendedName>
</protein>
<dbReference type="PANTHER" id="PTHR43349:SF43">
    <property type="entry name" value="ISOEUGENOL SYNTHASE 1-LIKE"/>
    <property type="match status" value="1"/>
</dbReference>
<dbReference type="OMA" id="MDEITIY"/>
<dbReference type="AlphaFoldDB" id="A0A166C978"/>
<dbReference type="Gene3D" id="3.40.50.720">
    <property type="entry name" value="NAD(P)-binding Rossmann-like Domain"/>
    <property type="match status" value="1"/>
</dbReference>